<dbReference type="RefSeq" id="WP_306347093.1">
    <property type="nucleotide sequence ID" value="NZ_JASAYK010000007.1"/>
</dbReference>
<name>A0AAJ6N916_9PAST</name>
<accession>A0AAJ6N916</accession>
<protein>
    <submittedName>
        <fullName evidence="1">Uncharacterized protein</fullName>
    </submittedName>
</protein>
<gene>
    <name evidence="1" type="ORF">QJU93_03635</name>
</gene>
<dbReference type="GeneID" id="300271809"/>
<dbReference type="AlphaFoldDB" id="A0AAJ6N916"/>
<sequence>MSLLTGQPHLQYCNKCGWKNKNIIVSDCLFIRDCPKCNSHLSLKPLSSLSWIEKTYLKVLKTYKGNEFL</sequence>
<evidence type="ECO:0000313" key="1">
    <source>
        <dbReference type="EMBL" id="MDP8172448.1"/>
    </source>
</evidence>
<comment type="caution">
    <text evidence="1">The sequence shown here is derived from an EMBL/GenBank/DDBJ whole genome shotgun (WGS) entry which is preliminary data.</text>
</comment>
<proteinExistence type="predicted"/>
<reference evidence="1" key="1">
    <citation type="journal article" date="2023" name="Front. Microbiol.">
        <title>Phylogeography and host specificity of Pasteurellaceae pathogenic to sea-farmed fish in the north-east Atlantic.</title>
        <authorList>
            <person name="Gulla S."/>
            <person name="Colquhoun D.J."/>
            <person name="Olsen A.B."/>
            <person name="Spilsberg B."/>
            <person name="Lagesen K."/>
            <person name="Aakesson C.P."/>
            <person name="Strom S."/>
            <person name="Manji F."/>
            <person name="Birkbeck T.H."/>
            <person name="Nilsen H.K."/>
        </authorList>
    </citation>
    <scope>NUCLEOTIDE SEQUENCE</scope>
    <source>
        <strain evidence="1">TW16_20</strain>
    </source>
</reference>
<dbReference type="Proteomes" id="UP001236239">
    <property type="component" value="Unassembled WGS sequence"/>
</dbReference>
<organism evidence="1 2">
    <name type="scientific">Phocoenobacter skyensis</name>
    <dbReference type="NCBI Taxonomy" id="97481"/>
    <lineage>
        <taxon>Bacteria</taxon>
        <taxon>Pseudomonadati</taxon>
        <taxon>Pseudomonadota</taxon>
        <taxon>Gammaproteobacteria</taxon>
        <taxon>Pasteurellales</taxon>
        <taxon>Pasteurellaceae</taxon>
        <taxon>Phocoenobacter</taxon>
    </lineage>
</organism>
<dbReference type="EMBL" id="JASAYQ010000004">
    <property type="protein sequence ID" value="MDP8172448.1"/>
    <property type="molecule type" value="Genomic_DNA"/>
</dbReference>
<evidence type="ECO:0000313" key="2">
    <source>
        <dbReference type="Proteomes" id="UP001236239"/>
    </source>
</evidence>